<sequence>MQCHNKRSKKKKKIMKCANYRTIKLSDQEFISLLINQSEGSEEDDNSEEANTPDEDLSISVVFNVAEILANYMILINKSAKTNFEELEKKIEYDFYTN</sequence>
<organism evidence="1 2">
    <name type="scientific">Cinara cedri</name>
    <dbReference type="NCBI Taxonomy" id="506608"/>
    <lineage>
        <taxon>Eukaryota</taxon>
        <taxon>Metazoa</taxon>
        <taxon>Ecdysozoa</taxon>
        <taxon>Arthropoda</taxon>
        <taxon>Hexapoda</taxon>
        <taxon>Insecta</taxon>
        <taxon>Pterygota</taxon>
        <taxon>Neoptera</taxon>
        <taxon>Paraneoptera</taxon>
        <taxon>Hemiptera</taxon>
        <taxon>Sternorrhyncha</taxon>
        <taxon>Aphidomorpha</taxon>
        <taxon>Aphidoidea</taxon>
        <taxon>Aphididae</taxon>
        <taxon>Lachninae</taxon>
        <taxon>Cinara</taxon>
    </lineage>
</organism>
<reference evidence="1 2" key="1">
    <citation type="submission" date="2019-08" db="EMBL/GenBank/DDBJ databases">
        <authorList>
            <person name="Alioto T."/>
            <person name="Alioto T."/>
            <person name="Gomez Garrido J."/>
        </authorList>
    </citation>
    <scope>NUCLEOTIDE SEQUENCE [LARGE SCALE GENOMIC DNA]</scope>
</reference>
<dbReference type="AlphaFoldDB" id="A0A5E4MAD9"/>
<name>A0A5E4MAD9_9HEMI</name>
<gene>
    <name evidence="1" type="ORF">CINCED_3A024003</name>
</gene>
<evidence type="ECO:0000313" key="1">
    <source>
        <dbReference type="EMBL" id="VVC28436.1"/>
    </source>
</evidence>
<dbReference type="Proteomes" id="UP000325440">
    <property type="component" value="Unassembled WGS sequence"/>
</dbReference>
<dbReference type="EMBL" id="CABPRJ010000481">
    <property type="protein sequence ID" value="VVC28436.1"/>
    <property type="molecule type" value="Genomic_DNA"/>
</dbReference>
<protein>
    <submittedName>
        <fullName evidence="1">Uncharacterized protein</fullName>
    </submittedName>
</protein>
<keyword evidence="2" id="KW-1185">Reference proteome</keyword>
<proteinExistence type="predicted"/>
<evidence type="ECO:0000313" key="2">
    <source>
        <dbReference type="Proteomes" id="UP000325440"/>
    </source>
</evidence>
<accession>A0A5E4MAD9</accession>